<evidence type="ECO:0000313" key="2">
    <source>
        <dbReference type="EMBL" id="VVJ18082.1"/>
    </source>
</evidence>
<keyword evidence="3" id="KW-1185">Reference proteome</keyword>
<feature type="chain" id="PRO_5026115528" description="Secreted protein" evidence="1">
    <location>
        <begin position="31"/>
        <end position="150"/>
    </location>
</feature>
<evidence type="ECO:0008006" key="4">
    <source>
        <dbReference type="Google" id="ProtNLM"/>
    </source>
</evidence>
<reference evidence="2 3" key="1">
    <citation type="submission" date="2019-09" db="EMBL/GenBank/DDBJ databases">
        <authorList>
            <person name="Leyn A S."/>
        </authorList>
    </citation>
    <scope>NUCLEOTIDE SEQUENCE [LARGE SCALE GENOMIC DNA]</scope>
    <source>
        <strain evidence="2">AA231_1</strain>
    </source>
</reference>
<dbReference type="Proteomes" id="UP000399805">
    <property type="component" value="Unassembled WGS sequence"/>
</dbReference>
<feature type="signal peptide" evidence="1">
    <location>
        <begin position="1"/>
        <end position="30"/>
    </location>
</feature>
<proteinExistence type="predicted"/>
<accession>A0A6I8LM59</accession>
<name>A0A6I8LM59_9PSEU</name>
<dbReference type="EMBL" id="CABVGP010000001">
    <property type="protein sequence ID" value="VVJ18082.1"/>
    <property type="molecule type" value="Genomic_DNA"/>
</dbReference>
<sequence length="150" mass="15267">MRVRSRRAGVIAVAAGAAVVAIGATVMATAADPVAPEVTSATPAEAGHENEGKYTAADYVLNVHELNDDGEGMSTTIGPHTVYYSKTLHGTGTWTPAVVKFSVGRDSDAPTVFAYPVPEAGKGVDCVASGTEAAPLVRCETKVGRPASPA</sequence>
<dbReference type="AlphaFoldDB" id="A0A6I8LM59"/>
<evidence type="ECO:0000313" key="3">
    <source>
        <dbReference type="Proteomes" id="UP000399805"/>
    </source>
</evidence>
<dbReference type="RefSeq" id="WP_155543150.1">
    <property type="nucleotide sequence ID" value="NZ_CABVGP010000001.1"/>
</dbReference>
<gene>
    <name evidence="2" type="ORF">AA23TX_03103</name>
</gene>
<protein>
    <recommendedName>
        <fullName evidence="4">Secreted protein</fullName>
    </recommendedName>
</protein>
<organism evidence="2 3">
    <name type="scientific">Amycolatopsis camponoti</name>
    <dbReference type="NCBI Taxonomy" id="2606593"/>
    <lineage>
        <taxon>Bacteria</taxon>
        <taxon>Bacillati</taxon>
        <taxon>Actinomycetota</taxon>
        <taxon>Actinomycetes</taxon>
        <taxon>Pseudonocardiales</taxon>
        <taxon>Pseudonocardiaceae</taxon>
        <taxon>Amycolatopsis</taxon>
    </lineage>
</organism>
<evidence type="ECO:0000256" key="1">
    <source>
        <dbReference type="SAM" id="SignalP"/>
    </source>
</evidence>
<keyword evidence="1" id="KW-0732">Signal</keyword>